<name>A0A9Q0EIV3_9TELE</name>
<proteinExistence type="predicted"/>
<comment type="caution">
    <text evidence="2">The sequence shown here is derived from an EMBL/GenBank/DDBJ whole genome shotgun (WGS) entry which is preliminary data.</text>
</comment>
<gene>
    <name evidence="2" type="ORF">NHX12_026032</name>
</gene>
<evidence type="ECO:0000256" key="1">
    <source>
        <dbReference type="SAM" id="MobiDB-lite"/>
    </source>
</evidence>
<evidence type="ECO:0000313" key="2">
    <source>
        <dbReference type="EMBL" id="KAJ3606511.1"/>
    </source>
</evidence>
<reference evidence="2" key="1">
    <citation type="submission" date="2022-07" db="EMBL/GenBank/DDBJ databases">
        <title>Chromosome-level genome of Muraenolepis orangiensis.</title>
        <authorList>
            <person name="Kim J."/>
        </authorList>
    </citation>
    <scope>NUCLEOTIDE SEQUENCE</scope>
    <source>
        <strain evidence="2">KU_S4_2022</strain>
        <tissue evidence="2">Muscle</tissue>
    </source>
</reference>
<dbReference type="Proteomes" id="UP001148018">
    <property type="component" value="Unassembled WGS sequence"/>
</dbReference>
<evidence type="ECO:0000313" key="3">
    <source>
        <dbReference type="Proteomes" id="UP001148018"/>
    </source>
</evidence>
<sequence length="219" mass="24335">MFQEEEMFREEEEVFLEWSADDRGFFKVCIDCAFIFPHRGSPRGLNGVRCPRLRTFPKRPGTSWIQVIISRLSILPKPWRNSWWSKYCFTGGGELMKQLRPEAVEDGRPDMAESGLTECSERWKRGRVLSNQRPAALAPVQSAFGRARRRPMGAQLWWSAAHRLPGRTAAPSRLSPPGFSHSAAAPPIPPTGASPPSSTTSSCSFPAPPGLSLLSLSDP</sequence>
<protein>
    <submittedName>
        <fullName evidence="2">Uncharacterized protein</fullName>
    </submittedName>
</protein>
<keyword evidence="3" id="KW-1185">Reference proteome</keyword>
<feature type="region of interest" description="Disordered" evidence="1">
    <location>
        <begin position="168"/>
        <end position="219"/>
    </location>
</feature>
<dbReference type="EMBL" id="JANIIK010000042">
    <property type="protein sequence ID" value="KAJ3606511.1"/>
    <property type="molecule type" value="Genomic_DNA"/>
</dbReference>
<accession>A0A9Q0EIV3</accession>
<dbReference type="AlphaFoldDB" id="A0A9Q0EIV3"/>
<feature type="compositionally biased region" description="Low complexity" evidence="1">
    <location>
        <begin position="194"/>
        <end position="219"/>
    </location>
</feature>
<organism evidence="2 3">
    <name type="scientific">Muraenolepis orangiensis</name>
    <name type="common">Patagonian moray cod</name>
    <dbReference type="NCBI Taxonomy" id="630683"/>
    <lineage>
        <taxon>Eukaryota</taxon>
        <taxon>Metazoa</taxon>
        <taxon>Chordata</taxon>
        <taxon>Craniata</taxon>
        <taxon>Vertebrata</taxon>
        <taxon>Euteleostomi</taxon>
        <taxon>Actinopterygii</taxon>
        <taxon>Neopterygii</taxon>
        <taxon>Teleostei</taxon>
        <taxon>Neoteleostei</taxon>
        <taxon>Acanthomorphata</taxon>
        <taxon>Zeiogadaria</taxon>
        <taxon>Gadariae</taxon>
        <taxon>Gadiformes</taxon>
        <taxon>Muraenolepidoidei</taxon>
        <taxon>Muraenolepididae</taxon>
        <taxon>Muraenolepis</taxon>
    </lineage>
</organism>